<dbReference type="Pfam" id="PF13030">
    <property type="entry name" value="DUF3891"/>
    <property type="match status" value="1"/>
</dbReference>
<sequence>MIVYEENDCFVMTTQHDHALLSGQFAEALREDYWPDSLYREEVLHAIRYHDCGWIPLDDVPFWNDRREAPYTFLDFPLAPKLTFYKKGLEDVVNKTTYGGFLCSKHYQSFFHNATSMAAKTFYAEEDTRQNKLLENFNISESLLSFHYQLLQFCDDLSLYVCFQEPGVSKSEELSWFKKGFSQSFYFLTTDNAILTHWLSKENIHISYPLFHEKHSFHVKLKRVPKELVAVEGIAKAYQTTPFEIRTFHFSYNE</sequence>
<dbReference type="RefSeq" id="WP_160920107.1">
    <property type="nucleotide sequence ID" value="NZ_WMEY01000004.1"/>
</dbReference>
<dbReference type="InterPro" id="IPR024992">
    <property type="entry name" value="DUF3891"/>
</dbReference>
<organism evidence="1 2">
    <name type="scientific">Guptibacillus hwajinpoensis</name>
    <dbReference type="NCBI Taxonomy" id="208199"/>
    <lineage>
        <taxon>Bacteria</taxon>
        <taxon>Bacillati</taxon>
        <taxon>Bacillota</taxon>
        <taxon>Bacilli</taxon>
        <taxon>Bacillales</taxon>
        <taxon>Guptibacillaceae</taxon>
        <taxon>Guptibacillus</taxon>
    </lineage>
</organism>
<proteinExistence type="predicted"/>
<dbReference type="EMBL" id="WMEY01000004">
    <property type="protein sequence ID" value="MYL64696.1"/>
    <property type="molecule type" value="Genomic_DNA"/>
</dbReference>
<dbReference type="Proteomes" id="UP000447833">
    <property type="component" value="Unassembled WGS sequence"/>
</dbReference>
<reference evidence="1 2" key="1">
    <citation type="submission" date="2019-11" db="EMBL/GenBank/DDBJ databases">
        <title>Genome sequences of 17 halophilic strains isolated from different environments.</title>
        <authorList>
            <person name="Furrow R.E."/>
        </authorList>
    </citation>
    <scope>NUCLEOTIDE SEQUENCE [LARGE SCALE GENOMIC DNA]</scope>
    <source>
        <strain evidence="1 2">22506_14_FS</strain>
    </source>
</reference>
<gene>
    <name evidence="1" type="ORF">GLW07_15160</name>
</gene>
<comment type="caution">
    <text evidence="1">The sequence shown here is derived from an EMBL/GenBank/DDBJ whole genome shotgun (WGS) entry which is preliminary data.</text>
</comment>
<dbReference type="AlphaFoldDB" id="A0A845F1X3"/>
<accession>A0A845F1X3</accession>
<protein>
    <submittedName>
        <fullName evidence="1">DUF3891 family protein</fullName>
    </submittedName>
</protein>
<evidence type="ECO:0000313" key="2">
    <source>
        <dbReference type="Proteomes" id="UP000447833"/>
    </source>
</evidence>
<name>A0A845F1X3_9BACL</name>
<evidence type="ECO:0000313" key="1">
    <source>
        <dbReference type="EMBL" id="MYL64696.1"/>
    </source>
</evidence>